<gene>
    <name evidence="1" type="ORF">ERS007739_02446</name>
</gene>
<dbReference type="Proteomes" id="UP000039021">
    <property type="component" value="Unassembled WGS sequence"/>
</dbReference>
<organism evidence="1 2">
    <name type="scientific">Mycobacterium tuberculosis</name>
    <dbReference type="NCBI Taxonomy" id="1773"/>
    <lineage>
        <taxon>Bacteria</taxon>
        <taxon>Bacillati</taxon>
        <taxon>Actinomycetota</taxon>
        <taxon>Actinomycetes</taxon>
        <taxon>Mycobacteriales</taxon>
        <taxon>Mycobacteriaceae</taxon>
        <taxon>Mycobacterium</taxon>
        <taxon>Mycobacterium tuberculosis complex</taxon>
    </lineage>
</organism>
<proteinExistence type="predicted"/>
<comment type="caution">
    <text evidence="1">The sequence shown here is derived from an EMBL/GenBank/DDBJ whole genome shotgun (WGS) entry which is preliminary data.</text>
</comment>
<dbReference type="EMBL" id="CSBK01001124">
    <property type="protein sequence ID" value="COY33562.1"/>
    <property type="molecule type" value="Genomic_DNA"/>
</dbReference>
<protein>
    <submittedName>
        <fullName evidence="1">Uncharacterized protein</fullName>
    </submittedName>
</protein>
<reference evidence="2" key="1">
    <citation type="submission" date="2015-03" db="EMBL/GenBank/DDBJ databases">
        <authorList>
            <consortium name="Pathogen Informatics"/>
        </authorList>
    </citation>
    <scope>NUCLEOTIDE SEQUENCE [LARGE SCALE GENOMIC DNA]</scope>
    <source>
        <strain evidence="2">N09902308</strain>
    </source>
</reference>
<dbReference type="AlphaFoldDB" id="A0A916PBK3"/>
<name>A0A916PBK3_MYCTX</name>
<accession>A0A916PBK3</accession>
<evidence type="ECO:0000313" key="1">
    <source>
        <dbReference type="EMBL" id="COY33562.1"/>
    </source>
</evidence>
<sequence>MLLVQLTQPVVAVDAEAHCLHLYPEGQRQSSQCVEVLVGHERLPGHQQTR</sequence>
<evidence type="ECO:0000313" key="2">
    <source>
        <dbReference type="Proteomes" id="UP000039021"/>
    </source>
</evidence>